<dbReference type="AlphaFoldDB" id="A0A2T0JWH9"/>
<dbReference type="EMBL" id="PVMZ01000030">
    <property type="protein sequence ID" value="PRX12069.1"/>
    <property type="molecule type" value="Genomic_DNA"/>
</dbReference>
<keyword evidence="2" id="KW-1185">Reference proteome</keyword>
<dbReference type="RefSeq" id="WP_170154246.1">
    <property type="nucleotide sequence ID" value="NZ_BOMO01000059.1"/>
</dbReference>
<evidence type="ECO:0000313" key="1">
    <source>
        <dbReference type="EMBL" id="PRX12069.1"/>
    </source>
</evidence>
<evidence type="ECO:0000313" key="2">
    <source>
        <dbReference type="Proteomes" id="UP000239415"/>
    </source>
</evidence>
<name>A0A2T0JWH9_9ACTN</name>
<dbReference type="Proteomes" id="UP000239415">
    <property type="component" value="Unassembled WGS sequence"/>
</dbReference>
<gene>
    <name evidence="1" type="ORF">CLV67_13094</name>
</gene>
<accession>A0A2T0JWH9</accession>
<organism evidence="1 2">
    <name type="scientific">Actinoplanes italicus</name>
    <dbReference type="NCBI Taxonomy" id="113567"/>
    <lineage>
        <taxon>Bacteria</taxon>
        <taxon>Bacillati</taxon>
        <taxon>Actinomycetota</taxon>
        <taxon>Actinomycetes</taxon>
        <taxon>Micromonosporales</taxon>
        <taxon>Micromonosporaceae</taxon>
        <taxon>Actinoplanes</taxon>
    </lineage>
</organism>
<comment type="caution">
    <text evidence="1">The sequence shown here is derived from an EMBL/GenBank/DDBJ whole genome shotgun (WGS) entry which is preliminary data.</text>
</comment>
<evidence type="ECO:0008006" key="3">
    <source>
        <dbReference type="Google" id="ProtNLM"/>
    </source>
</evidence>
<reference evidence="1 2" key="1">
    <citation type="submission" date="2018-03" db="EMBL/GenBank/DDBJ databases">
        <title>Genomic Encyclopedia of Archaeal and Bacterial Type Strains, Phase II (KMG-II): from individual species to whole genera.</title>
        <authorList>
            <person name="Goeker M."/>
        </authorList>
    </citation>
    <scope>NUCLEOTIDE SEQUENCE [LARGE SCALE GENOMIC DNA]</scope>
    <source>
        <strain evidence="1 2">DSM 43146</strain>
    </source>
</reference>
<protein>
    <recommendedName>
        <fullName evidence="3">Sporulation related protein</fullName>
    </recommendedName>
</protein>
<proteinExistence type="predicted"/>
<sequence>MADEWVVWRQDDNGNRYVVRRLESREEAEKLAAELEARGHKQLYWVVAPER</sequence>